<feature type="chain" id="PRO_5045624770" description="START domain-containing protein" evidence="1">
    <location>
        <begin position="22"/>
        <end position="241"/>
    </location>
</feature>
<accession>A0ABZ3IVT7</accession>
<keyword evidence="3" id="KW-1185">Reference proteome</keyword>
<name>A0ABZ3IVT7_SPOA4</name>
<dbReference type="Proteomes" id="UP000216052">
    <property type="component" value="Chromosome"/>
</dbReference>
<gene>
    <name evidence="2" type="ORF">SPACI_001650</name>
</gene>
<evidence type="ECO:0000313" key="3">
    <source>
        <dbReference type="Proteomes" id="UP000216052"/>
    </source>
</evidence>
<evidence type="ECO:0008006" key="4">
    <source>
        <dbReference type="Google" id="ProtNLM"/>
    </source>
</evidence>
<sequence length="241" mass="27499">MQKILLYCLVILSLLTSVAAAQERKDEWQDKKADFRQYKTIVIDSAIEKSLPLEEIDHKKLEILLGTSLWREKLGNIHWLTESQLEKEVGTLAQTDLNALKTSNPEAYTALMAEYTPKIADGRLAVEVRQWGYSQRYIPAGWENYTEYRSTPVKTIDYDDKGRPITRIQWVTVPVEESRLVPAHYDQIAQAGLAFTLTNSKTGDKVWMLLDLRDAEGSKVPAEMTERIIKRAAGRLAAFLK</sequence>
<organism evidence="2 3">
    <name type="scientific">Sporomusa acidovorans (strain ATCC 49682 / DSM 3132 / Mol)</name>
    <dbReference type="NCBI Taxonomy" id="1123286"/>
    <lineage>
        <taxon>Bacteria</taxon>
        <taxon>Bacillati</taxon>
        <taxon>Bacillota</taxon>
        <taxon>Negativicutes</taxon>
        <taxon>Selenomonadales</taxon>
        <taxon>Sporomusaceae</taxon>
        <taxon>Sporomusa</taxon>
    </lineage>
</organism>
<protein>
    <recommendedName>
        <fullName evidence="4">START domain-containing protein</fullName>
    </recommendedName>
</protein>
<dbReference type="RefSeq" id="WP_093796987.1">
    <property type="nucleotide sequence ID" value="NZ_CP155571.1"/>
</dbReference>
<keyword evidence="1" id="KW-0732">Signal</keyword>
<evidence type="ECO:0000256" key="1">
    <source>
        <dbReference type="SAM" id="SignalP"/>
    </source>
</evidence>
<dbReference type="EMBL" id="CP155571">
    <property type="protein sequence ID" value="XFO70177.1"/>
    <property type="molecule type" value="Genomic_DNA"/>
</dbReference>
<feature type="signal peptide" evidence="1">
    <location>
        <begin position="1"/>
        <end position="21"/>
    </location>
</feature>
<proteinExistence type="predicted"/>
<evidence type="ECO:0000313" key="2">
    <source>
        <dbReference type="EMBL" id="XFO70177.1"/>
    </source>
</evidence>
<reference evidence="2" key="1">
    <citation type="submission" date="2024-05" db="EMBL/GenBank/DDBJ databases">
        <title>Isolation and characterization of Sporomusa carbonis sp. nov., a carboxydotrophic hydrogenogen in the genus of Sporomusa isolated from a charcoal burning pile.</title>
        <authorList>
            <person name="Boeer T."/>
            <person name="Rosenbaum F."/>
            <person name="Eysell L."/>
            <person name="Mueller V."/>
            <person name="Daniel R."/>
            <person name="Poehlein A."/>
        </authorList>
    </citation>
    <scope>NUCLEOTIDE SEQUENCE [LARGE SCALE GENOMIC DNA]</scope>
    <source>
        <strain evidence="2">DSM 3132</strain>
    </source>
</reference>